<organism evidence="4">
    <name type="scientific">Medioppia subpectinata</name>
    <dbReference type="NCBI Taxonomy" id="1979941"/>
    <lineage>
        <taxon>Eukaryota</taxon>
        <taxon>Metazoa</taxon>
        <taxon>Ecdysozoa</taxon>
        <taxon>Arthropoda</taxon>
        <taxon>Chelicerata</taxon>
        <taxon>Arachnida</taxon>
        <taxon>Acari</taxon>
        <taxon>Acariformes</taxon>
        <taxon>Sarcoptiformes</taxon>
        <taxon>Oribatida</taxon>
        <taxon>Brachypylina</taxon>
        <taxon>Oppioidea</taxon>
        <taxon>Oppiidae</taxon>
        <taxon>Medioppia</taxon>
    </lineage>
</organism>
<proteinExistence type="inferred from homology"/>
<dbReference type="PANTHER" id="PTHR10857">
    <property type="entry name" value="COPINE"/>
    <property type="match status" value="1"/>
</dbReference>
<feature type="domain" description="C2" evidence="3">
    <location>
        <begin position="238"/>
        <end position="362"/>
    </location>
</feature>
<dbReference type="GO" id="GO:0005886">
    <property type="term" value="C:plasma membrane"/>
    <property type="evidence" value="ECO:0007669"/>
    <property type="project" value="TreeGrafter"/>
</dbReference>
<feature type="domain" description="C2" evidence="3">
    <location>
        <begin position="107"/>
        <end position="231"/>
    </location>
</feature>
<dbReference type="SMART" id="SM00239">
    <property type="entry name" value="C2"/>
    <property type="match status" value="2"/>
</dbReference>
<dbReference type="CDD" id="cd04048">
    <property type="entry name" value="C2A_Copine"/>
    <property type="match status" value="1"/>
</dbReference>
<evidence type="ECO:0000256" key="2">
    <source>
        <dbReference type="ARBA" id="ARBA00022737"/>
    </source>
</evidence>
<keyword evidence="5" id="KW-1185">Reference proteome</keyword>
<dbReference type="EMBL" id="CAJPIZ010000036">
    <property type="protein sequence ID" value="CAG2100160.1"/>
    <property type="molecule type" value="Genomic_DNA"/>
</dbReference>
<dbReference type="PROSITE" id="PS50004">
    <property type="entry name" value="C2"/>
    <property type="match status" value="2"/>
</dbReference>
<dbReference type="OrthoDB" id="5855668at2759"/>
<dbReference type="SUPFAM" id="SSF53300">
    <property type="entry name" value="vWA-like"/>
    <property type="match status" value="1"/>
</dbReference>
<evidence type="ECO:0000313" key="4">
    <source>
        <dbReference type="EMBL" id="CAD7619730.1"/>
    </source>
</evidence>
<name>A0A7R9PTH9_9ACAR</name>
<keyword evidence="2" id="KW-0677">Repeat</keyword>
<dbReference type="Proteomes" id="UP000759131">
    <property type="component" value="Unassembled WGS sequence"/>
</dbReference>
<dbReference type="SUPFAM" id="SSF49562">
    <property type="entry name" value="C2 domain (Calcium/lipid-binding domain, CaLB)"/>
    <property type="match status" value="2"/>
</dbReference>
<dbReference type="SUPFAM" id="SSF49599">
    <property type="entry name" value="TRAF domain-like"/>
    <property type="match status" value="1"/>
</dbReference>
<dbReference type="InterPro" id="IPR045052">
    <property type="entry name" value="Copine"/>
</dbReference>
<comment type="similarity">
    <text evidence="1">Belongs to the copine family.</text>
</comment>
<dbReference type="InterPro" id="IPR002035">
    <property type="entry name" value="VWF_A"/>
</dbReference>
<dbReference type="InterPro" id="IPR035892">
    <property type="entry name" value="C2_domain_sf"/>
</dbReference>
<dbReference type="Pfam" id="PF07002">
    <property type="entry name" value="Copine"/>
    <property type="match status" value="1"/>
</dbReference>
<dbReference type="GO" id="GO:0005544">
    <property type="term" value="F:calcium-dependent phospholipid binding"/>
    <property type="evidence" value="ECO:0007669"/>
    <property type="project" value="InterPro"/>
</dbReference>
<reference evidence="4" key="1">
    <citation type="submission" date="2020-11" db="EMBL/GenBank/DDBJ databases">
        <authorList>
            <person name="Tran Van P."/>
        </authorList>
    </citation>
    <scope>NUCLEOTIDE SEQUENCE</scope>
</reference>
<dbReference type="AlphaFoldDB" id="A0A7R9PTH9"/>
<dbReference type="GO" id="GO:0032991">
    <property type="term" value="C:protein-containing complex"/>
    <property type="evidence" value="ECO:0007669"/>
    <property type="project" value="UniProtKB-ARBA"/>
</dbReference>
<dbReference type="EMBL" id="OC854611">
    <property type="protein sequence ID" value="CAD7619730.1"/>
    <property type="molecule type" value="Genomic_DNA"/>
</dbReference>
<sequence>MQRSLLSKSDLKKSDTVCDRMKDLEIRCEFESYGCQHVSALKDLSQHMSACVYDPDRKCTTCGLIMGDVHRHNCIQLLIEEMEKFRQENNYSRIISPGHVTTEMMLPFETLAQTSATGGGNSSLPTSQIEMTLSCRNLLNRDITSKSDPFCLVQMSDAWSKSYYEIGRTETITDSLNPEWVNKFIINYSFETVQKLRFEVWDVDPNGKESLGHYETTLADIMAYPGCQFAKKLSGMVGNGEIIIVTEELSTCKQIVHMEFRAKSLKKMSCMCSNDPFLVFSRSNEDGTYSVVMKTKAVFSTQNPLWMPITMRVRSLCNGDYDRTIKIDCFDKRSNGDHKLIGSCFTNLRQLTQNTGENSYPIVNEKKKNDQNYTNSGFVEVVTISVAEEITFLDYIRGGTQMHFAVAIDFTASNGPPKNRQSLHYMDNSGRPNPYQIALRSVGQVIEPYNSAGIYPAFGFGAKIPPTWEVSHLFHLNGSQSHPYCSGVTEVLDHYRKTLSSVTLYGPTNFADVINNTASIARQYDNGKHYFVLLIITDGIISDMIHTKRAIIKASKLAMSIIIVGVGNANFAAMDELDSDYVRLHLYGEYADRDIVQFVPINKFVNKNGRFIRAEADLAKEVLREIPQQMTGYMRSRGFLPYTRVPNSNTDNTIMFHSQPIHAVPNAPPLPIP</sequence>
<protein>
    <recommendedName>
        <fullName evidence="3">C2 domain-containing protein</fullName>
    </recommendedName>
</protein>
<accession>A0A7R9PTH9</accession>
<evidence type="ECO:0000256" key="1">
    <source>
        <dbReference type="ARBA" id="ARBA00009048"/>
    </source>
</evidence>
<evidence type="ECO:0000259" key="3">
    <source>
        <dbReference type="PROSITE" id="PS50004"/>
    </source>
</evidence>
<dbReference type="CDD" id="cd04047">
    <property type="entry name" value="C2B_Copine"/>
    <property type="match status" value="1"/>
</dbReference>
<dbReference type="Gene3D" id="2.60.40.150">
    <property type="entry name" value="C2 domain"/>
    <property type="match status" value="2"/>
</dbReference>
<dbReference type="InterPro" id="IPR010734">
    <property type="entry name" value="Copine_C"/>
</dbReference>
<dbReference type="InterPro" id="IPR036465">
    <property type="entry name" value="vWFA_dom_sf"/>
</dbReference>
<dbReference type="Pfam" id="PF00168">
    <property type="entry name" value="C2"/>
    <property type="match status" value="2"/>
</dbReference>
<evidence type="ECO:0000313" key="5">
    <source>
        <dbReference type="Proteomes" id="UP000759131"/>
    </source>
</evidence>
<dbReference type="InterPro" id="IPR000008">
    <property type="entry name" value="C2_dom"/>
</dbReference>
<dbReference type="PANTHER" id="PTHR10857:SF106">
    <property type="entry name" value="C2 DOMAIN-CONTAINING PROTEIN"/>
    <property type="match status" value="1"/>
</dbReference>
<gene>
    <name evidence="4" type="ORF">OSB1V03_LOCUS229</name>
</gene>
<dbReference type="SMART" id="SM00327">
    <property type="entry name" value="VWA"/>
    <property type="match status" value="1"/>
</dbReference>
<dbReference type="GO" id="GO:0071277">
    <property type="term" value="P:cellular response to calcium ion"/>
    <property type="evidence" value="ECO:0007669"/>
    <property type="project" value="TreeGrafter"/>
</dbReference>
<dbReference type="InterPro" id="IPR037768">
    <property type="entry name" value="C2B_Copine"/>
</dbReference>